<dbReference type="InterPro" id="IPR014001">
    <property type="entry name" value="Helicase_ATP-bd"/>
</dbReference>
<keyword evidence="4 13" id="KW-0547">Nucleotide-binding</keyword>
<keyword evidence="9 13" id="KW-0234">DNA repair</keyword>
<dbReference type="GO" id="GO:0005524">
    <property type="term" value="F:ATP binding"/>
    <property type="evidence" value="ECO:0007669"/>
    <property type="project" value="UniProtKB-UniRule"/>
</dbReference>
<dbReference type="GO" id="GO:0006289">
    <property type="term" value="P:nucleotide-excision repair"/>
    <property type="evidence" value="ECO:0007669"/>
    <property type="project" value="UniProtKB-UniRule"/>
</dbReference>
<dbReference type="AlphaFoldDB" id="A0A839E2H9"/>
<dbReference type="SUPFAM" id="SSF46600">
    <property type="entry name" value="C-terminal UvrC-binding domain of UvrB"/>
    <property type="match status" value="1"/>
</dbReference>
<dbReference type="GO" id="GO:0016887">
    <property type="term" value="F:ATP hydrolysis activity"/>
    <property type="evidence" value="ECO:0007669"/>
    <property type="project" value="InterPro"/>
</dbReference>
<dbReference type="RefSeq" id="WP_328796230.1">
    <property type="nucleotide sequence ID" value="NZ_JACGWZ010000004.1"/>
</dbReference>
<dbReference type="InterPro" id="IPR001943">
    <property type="entry name" value="UVR_dom"/>
</dbReference>
<dbReference type="InterPro" id="IPR036876">
    <property type="entry name" value="UVR_dom_sf"/>
</dbReference>
<dbReference type="Pfam" id="PF17757">
    <property type="entry name" value="UvrB_inter"/>
    <property type="match status" value="1"/>
</dbReference>
<evidence type="ECO:0000313" key="20">
    <source>
        <dbReference type="EMBL" id="MBA8825945.1"/>
    </source>
</evidence>
<dbReference type="EMBL" id="JACGWZ010000004">
    <property type="protein sequence ID" value="MBA8825945.1"/>
    <property type="molecule type" value="Genomic_DNA"/>
</dbReference>
<dbReference type="Pfam" id="PF12344">
    <property type="entry name" value="UvrB"/>
    <property type="match status" value="1"/>
</dbReference>
<feature type="short sequence motif" description="Beta-hairpin" evidence="13">
    <location>
        <begin position="115"/>
        <end position="138"/>
    </location>
</feature>
<dbReference type="GO" id="GO:0005737">
    <property type="term" value="C:cytoplasm"/>
    <property type="evidence" value="ECO:0007669"/>
    <property type="project" value="UniProtKB-SubCell"/>
</dbReference>
<evidence type="ECO:0000313" key="21">
    <source>
        <dbReference type="Proteomes" id="UP000569329"/>
    </source>
</evidence>
<dbReference type="GO" id="GO:0003677">
    <property type="term" value="F:DNA binding"/>
    <property type="evidence" value="ECO:0007669"/>
    <property type="project" value="UniProtKB-UniRule"/>
</dbReference>
<gene>
    <name evidence="13" type="primary">uvrB</name>
    <name evidence="20" type="ORF">FHX42_003311</name>
</gene>
<accession>A0A839E2H9</accession>
<dbReference type="SMART" id="SM00490">
    <property type="entry name" value="HELICc"/>
    <property type="match status" value="1"/>
</dbReference>
<dbReference type="InterPro" id="IPR004807">
    <property type="entry name" value="UvrB"/>
</dbReference>
<evidence type="ECO:0000256" key="8">
    <source>
        <dbReference type="ARBA" id="ARBA00022881"/>
    </source>
</evidence>
<dbReference type="SUPFAM" id="SSF52540">
    <property type="entry name" value="P-loop containing nucleoside triphosphate hydrolases"/>
    <property type="match status" value="2"/>
</dbReference>
<evidence type="ECO:0000256" key="12">
    <source>
        <dbReference type="ARBA" id="ARBA00029504"/>
    </source>
</evidence>
<evidence type="ECO:0000256" key="16">
    <source>
        <dbReference type="SAM" id="MobiDB-lite"/>
    </source>
</evidence>
<proteinExistence type="inferred from homology"/>
<dbReference type="Pfam" id="PF02151">
    <property type="entry name" value="UVR"/>
    <property type="match status" value="1"/>
</dbReference>
<comment type="subunit">
    <text evidence="11 13 14">Forms a heterotetramer with UvrA during the search for lesions. Interacts with UvrC in an incision complex.</text>
</comment>
<dbReference type="InterPro" id="IPR024759">
    <property type="entry name" value="UvrB_YAD/RRR_dom"/>
</dbReference>
<dbReference type="SMART" id="SM00487">
    <property type="entry name" value="DEXDc"/>
    <property type="match status" value="1"/>
</dbReference>
<feature type="domain" description="UVR" evidence="17">
    <location>
        <begin position="675"/>
        <end position="710"/>
    </location>
</feature>
<dbReference type="NCBIfam" id="TIGR00631">
    <property type="entry name" value="uvrb"/>
    <property type="match status" value="1"/>
</dbReference>
<keyword evidence="3 13" id="KW-0963">Cytoplasm</keyword>
<evidence type="ECO:0000256" key="6">
    <source>
        <dbReference type="ARBA" id="ARBA00022769"/>
    </source>
</evidence>
<keyword evidence="7 13" id="KW-0067">ATP-binding</keyword>
<keyword evidence="5 13" id="KW-0227">DNA damage</keyword>
<evidence type="ECO:0000259" key="18">
    <source>
        <dbReference type="PROSITE" id="PS51192"/>
    </source>
</evidence>
<sequence length="720" mass="81027">MAFATEYPVLAQSEFRPVGDIPRSDGRFRVVSDYEPAGDQPEAIADLERRINAGEGNVVLLGATGTGKSATTAWLIERIQRPTLVLEPNKTLAAQIANELRGFFPENAVEYFVSYYDYYQPEAYVPQTDTFIEKDSSVNEDVERLRHSATSNLLSRRDCVVVSSVSCIYGLGTPQSYLDLAIELKVGGEVDRDVFLRALVDVQYQRNDIAFQRGTFRVRGDTVEIIPAYEELAVRVEFFGDEVDRLYYLHPLTGDTVREVSELRIFPATHYVAGPDRMERAISDIRAELDDQLARMEKQNKVLEAQRLRMRTEYDIEMMRQVGFCSGIENYSRHIDGREAGSAPATLLDYFPEDFLLVIDESHVTVPQIGGMYEGDASRKRTLVEHGFRLPSALDNRPLTWQEFSSRIGQTVYLSATPGSYEVERSGGEFTEQVIRPTGLLDPEVVVKPTEGQIDDLVGEIRERADRDERVLVTTLTKKMAEDLTDYFLELGVRVRYLHSEVDTLRRVELLRQLRLGEFDVLVGINLLREGLDLPEVSLVSILDADKEGFLRSGTSLIQTIGRAARNVSGQVHMYADAVTDSMRRAIDETNRRREKQIAYNTEHGIDPKPLRKQVADILDRVYTESEDTEETVQPTGSGRTASRGKKPTGEAAAQASSGVVEGRDTKSMPRAELAGLVQQLNDQMMNAARELQFELAARLRDEINDLKKELRGMDEAGIE</sequence>
<evidence type="ECO:0000256" key="7">
    <source>
        <dbReference type="ARBA" id="ARBA00022840"/>
    </source>
</evidence>
<dbReference type="InterPro" id="IPR041471">
    <property type="entry name" value="UvrB_inter"/>
</dbReference>
<dbReference type="GO" id="GO:0009381">
    <property type="term" value="F:excinuclease ABC activity"/>
    <property type="evidence" value="ECO:0007669"/>
    <property type="project" value="UniProtKB-UniRule"/>
</dbReference>
<dbReference type="NCBIfam" id="NF003673">
    <property type="entry name" value="PRK05298.1"/>
    <property type="match status" value="1"/>
</dbReference>
<dbReference type="GO" id="GO:0009380">
    <property type="term" value="C:excinuclease repair complex"/>
    <property type="evidence" value="ECO:0007669"/>
    <property type="project" value="InterPro"/>
</dbReference>
<dbReference type="PROSITE" id="PS51192">
    <property type="entry name" value="HELICASE_ATP_BIND_1"/>
    <property type="match status" value="1"/>
</dbReference>
<comment type="domain">
    <text evidence="13">The beta-hairpin motif is involved in DNA binding.</text>
</comment>
<comment type="similarity">
    <text evidence="2 13 14">Belongs to the UvrB family.</text>
</comment>
<evidence type="ECO:0000256" key="2">
    <source>
        <dbReference type="ARBA" id="ARBA00008533"/>
    </source>
</evidence>
<evidence type="ECO:0000256" key="9">
    <source>
        <dbReference type="ARBA" id="ARBA00023204"/>
    </source>
</evidence>
<dbReference type="FunFam" id="4.10.860.10:FF:000009">
    <property type="entry name" value="UvrABC system protein B"/>
    <property type="match status" value="1"/>
</dbReference>
<dbReference type="CDD" id="cd17916">
    <property type="entry name" value="DEXHc_UvrB"/>
    <property type="match status" value="1"/>
</dbReference>
<feature type="coiled-coil region" evidence="15">
    <location>
        <begin position="286"/>
        <end position="313"/>
    </location>
</feature>
<evidence type="ECO:0000256" key="1">
    <source>
        <dbReference type="ARBA" id="ARBA00004496"/>
    </source>
</evidence>
<dbReference type="Pfam" id="PF04851">
    <property type="entry name" value="ResIII"/>
    <property type="match status" value="1"/>
</dbReference>
<evidence type="ECO:0000256" key="4">
    <source>
        <dbReference type="ARBA" id="ARBA00022741"/>
    </source>
</evidence>
<dbReference type="InterPro" id="IPR027417">
    <property type="entry name" value="P-loop_NTPase"/>
</dbReference>
<evidence type="ECO:0000256" key="10">
    <source>
        <dbReference type="ARBA" id="ARBA00023236"/>
    </source>
</evidence>
<feature type="binding site" evidence="13">
    <location>
        <begin position="62"/>
        <end position="69"/>
    </location>
    <ligand>
        <name>ATP</name>
        <dbReference type="ChEBI" id="CHEBI:30616"/>
    </ligand>
</feature>
<evidence type="ECO:0000256" key="11">
    <source>
        <dbReference type="ARBA" id="ARBA00026033"/>
    </source>
</evidence>
<dbReference type="PANTHER" id="PTHR24029:SF0">
    <property type="entry name" value="UVRABC SYSTEM PROTEIN B"/>
    <property type="match status" value="1"/>
</dbReference>
<keyword evidence="10 13" id="KW-0742">SOS response</keyword>
<feature type="region of interest" description="Disordered" evidence="16">
    <location>
        <begin position="623"/>
        <end position="667"/>
    </location>
</feature>
<dbReference type="InterPro" id="IPR006935">
    <property type="entry name" value="Helicase/UvrB_N"/>
</dbReference>
<feature type="domain" description="Helicase ATP-binding" evidence="18">
    <location>
        <begin position="49"/>
        <end position="178"/>
    </location>
</feature>
<dbReference type="PANTHER" id="PTHR24029">
    <property type="entry name" value="UVRABC SYSTEM PROTEIN B"/>
    <property type="match status" value="1"/>
</dbReference>
<dbReference type="Gene3D" id="3.40.50.300">
    <property type="entry name" value="P-loop containing nucleotide triphosphate hydrolases"/>
    <property type="match status" value="3"/>
</dbReference>
<keyword evidence="21" id="KW-1185">Reference proteome</keyword>
<comment type="subcellular location">
    <subcellularLocation>
        <location evidence="1 13 14">Cytoplasm</location>
    </subcellularLocation>
</comment>
<keyword evidence="15" id="KW-0175">Coiled coil</keyword>
<name>A0A839E2H9_9PSEU</name>
<dbReference type="PROSITE" id="PS50151">
    <property type="entry name" value="UVR"/>
    <property type="match status" value="1"/>
</dbReference>
<dbReference type="HAMAP" id="MF_00204">
    <property type="entry name" value="UvrB"/>
    <property type="match status" value="1"/>
</dbReference>
<keyword evidence="8 13" id="KW-0267">Excision nuclease</keyword>
<feature type="coiled-coil region" evidence="15">
    <location>
        <begin position="671"/>
        <end position="717"/>
    </location>
</feature>
<evidence type="ECO:0000256" key="3">
    <source>
        <dbReference type="ARBA" id="ARBA00022490"/>
    </source>
</evidence>
<evidence type="ECO:0000256" key="15">
    <source>
        <dbReference type="SAM" id="Coils"/>
    </source>
</evidence>
<reference evidence="20 21" key="1">
    <citation type="submission" date="2020-07" db="EMBL/GenBank/DDBJ databases">
        <title>Sequencing the genomes of 1000 actinobacteria strains.</title>
        <authorList>
            <person name="Klenk H.-P."/>
        </authorList>
    </citation>
    <scope>NUCLEOTIDE SEQUENCE [LARGE SCALE GENOMIC DNA]</scope>
    <source>
        <strain evidence="20 21">DSM 45975</strain>
    </source>
</reference>
<evidence type="ECO:0000256" key="13">
    <source>
        <dbReference type="HAMAP-Rule" id="MF_00204"/>
    </source>
</evidence>
<evidence type="ECO:0000256" key="14">
    <source>
        <dbReference type="RuleBase" id="RU003587"/>
    </source>
</evidence>
<keyword evidence="6 13" id="KW-0228">DNA excision</keyword>
<dbReference type="CDD" id="cd18790">
    <property type="entry name" value="SF2_C_UvrB"/>
    <property type="match status" value="1"/>
</dbReference>
<dbReference type="Proteomes" id="UP000569329">
    <property type="component" value="Unassembled WGS sequence"/>
</dbReference>
<feature type="compositionally biased region" description="Polar residues" evidence="16">
    <location>
        <begin position="632"/>
        <end position="641"/>
    </location>
</feature>
<dbReference type="GO" id="GO:0009432">
    <property type="term" value="P:SOS response"/>
    <property type="evidence" value="ECO:0007669"/>
    <property type="project" value="UniProtKB-UniRule"/>
</dbReference>
<dbReference type="Pfam" id="PF00271">
    <property type="entry name" value="Helicase_C"/>
    <property type="match status" value="1"/>
</dbReference>
<comment type="function">
    <text evidence="13">The UvrABC repair system catalyzes the recognition and processing of DNA lesions. A damage recognition complex composed of 2 UvrA and 2 UvrB subunits scans DNA for abnormalities. Upon binding of the UvrA(2)B(2) complex to a putative damaged site, the DNA wraps around one UvrB monomer. DNA wrap is dependent on ATP binding by UvrB and probably causes local melting of the DNA helix, facilitating insertion of UvrB beta-hairpin between the DNA strands. Then UvrB probes one DNA strand for the presence of a lesion. If a lesion is found the UvrA subunits dissociate and the UvrB-DNA preincision complex is formed. This complex is subsequently bound by UvrC and the second UvrB is released. If no lesion is found, the DNA wraps around the other UvrB subunit that will check the other stand for damage.</text>
</comment>
<evidence type="ECO:0000256" key="5">
    <source>
        <dbReference type="ARBA" id="ARBA00022763"/>
    </source>
</evidence>
<evidence type="ECO:0000259" key="17">
    <source>
        <dbReference type="PROSITE" id="PS50151"/>
    </source>
</evidence>
<organism evidence="20 21">
    <name type="scientific">Halosaccharopolyspora lacisalsi</name>
    <dbReference type="NCBI Taxonomy" id="1000566"/>
    <lineage>
        <taxon>Bacteria</taxon>
        <taxon>Bacillati</taxon>
        <taxon>Actinomycetota</taxon>
        <taxon>Actinomycetes</taxon>
        <taxon>Pseudonocardiales</taxon>
        <taxon>Pseudonocardiaceae</taxon>
        <taxon>Halosaccharopolyspora</taxon>
    </lineage>
</organism>
<evidence type="ECO:0000259" key="19">
    <source>
        <dbReference type="PROSITE" id="PS51194"/>
    </source>
</evidence>
<dbReference type="FunFam" id="3.40.50.300:FF:000477">
    <property type="entry name" value="UvrABC system protein B"/>
    <property type="match status" value="1"/>
</dbReference>
<dbReference type="PROSITE" id="PS51194">
    <property type="entry name" value="HELICASE_CTER"/>
    <property type="match status" value="1"/>
</dbReference>
<dbReference type="Gene3D" id="4.10.860.10">
    <property type="entry name" value="UVR domain"/>
    <property type="match status" value="1"/>
</dbReference>
<feature type="domain" description="Helicase C-terminal" evidence="19">
    <location>
        <begin position="453"/>
        <end position="619"/>
    </location>
</feature>
<protein>
    <recommendedName>
        <fullName evidence="12 13">UvrABC system protein B</fullName>
        <shortName evidence="13">Protein UvrB</shortName>
    </recommendedName>
    <alternativeName>
        <fullName evidence="13">Excinuclease ABC subunit B</fullName>
    </alternativeName>
</protein>
<comment type="caution">
    <text evidence="20">The sequence shown here is derived from an EMBL/GenBank/DDBJ whole genome shotgun (WGS) entry which is preliminary data.</text>
</comment>
<dbReference type="InterPro" id="IPR001650">
    <property type="entry name" value="Helicase_C-like"/>
</dbReference>